<dbReference type="InterPro" id="IPR003112">
    <property type="entry name" value="Olfac-like_dom"/>
</dbReference>
<dbReference type="AlphaFoldDB" id="A0AAD5FQN4"/>
<dbReference type="Pfam" id="PF02191">
    <property type="entry name" value="OLF"/>
    <property type="match status" value="1"/>
</dbReference>
<protein>
    <submittedName>
        <fullName evidence="9">Olfactomedin-like protein 3A</fullName>
    </submittedName>
</protein>
<feature type="domain" description="Olfactomedin-like" evidence="8">
    <location>
        <begin position="687"/>
        <end position="943"/>
    </location>
</feature>
<dbReference type="GO" id="GO:0019901">
    <property type="term" value="F:protein kinase binding"/>
    <property type="evidence" value="ECO:0007669"/>
    <property type="project" value="TreeGrafter"/>
</dbReference>
<dbReference type="FunFam" id="3.30.870.10:FF:000004">
    <property type="entry name" value="protein FAM83H isoform X2"/>
    <property type="match status" value="1"/>
</dbReference>
<dbReference type="Proteomes" id="UP001205998">
    <property type="component" value="Unassembled WGS sequence"/>
</dbReference>
<evidence type="ECO:0000256" key="5">
    <source>
        <dbReference type="PROSITE-ProRule" id="PRU00446"/>
    </source>
</evidence>
<dbReference type="EMBL" id="MU551581">
    <property type="protein sequence ID" value="KAI5624599.1"/>
    <property type="molecule type" value="Genomic_DNA"/>
</dbReference>
<name>A0AAD5FQN4_SILAS</name>
<dbReference type="GO" id="GO:0005829">
    <property type="term" value="C:cytosol"/>
    <property type="evidence" value="ECO:0007669"/>
    <property type="project" value="TreeGrafter"/>
</dbReference>
<dbReference type="GO" id="GO:0070372">
    <property type="term" value="P:regulation of ERK1 and ERK2 cascade"/>
    <property type="evidence" value="ECO:0007669"/>
    <property type="project" value="TreeGrafter"/>
</dbReference>
<evidence type="ECO:0000313" key="10">
    <source>
        <dbReference type="Proteomes" id="UP001205998"/>
    </source>
</evidence>
<dbReference type="SUPFAM" id="SSF56024">
    <property type="entry name" value="Phospholipase D/nuclease"/>
    <property type="match status" value="1"/>
</dbReference>
<feature type="coiled-coil region" evidence="6">
    <location>
        <begin position="605"/>
        <end position="646"/>
    </location>
</feature>
<dbReference type="GO" id="GO:1902808">
    <property type="term" value="P:positive regulation of cell cycle G1/S phase transition"/>
    <property type="evidence" value="ECO:0007669"/>
    <property type="project" value="TreeGrafter"/>
</dbReference>
<feature type="disulfide bond" evidence="5">
    <location>
        <begin position="688"/>
        <end position="870"/>
    </location>
</feature>
<evidence type="ECO:0000256" key="4">
    <source>
        <dbReference type="ARBA" id="ARBA00023212"/>
    </source>
</evidence>
<dbReference type="PANTHER" id="PTHR16181:SF29">
    <property type="entry name" value="PROTEIN FAM83A-RELATED"/>
    <property type="match status" value="1"/>
</dbReference>
<feature type="region of interest" description="Disordered" evidence="7">
    <location>
        <begin position="436"/>
        <end position="462"/>
    </location>
</feature>
<comment type="caution">
    <text evidence="9">The sequence shown here is derived from an EMBL/GenBank/DDBJ whole genome shotgun (WGS) entry which is preliminary data.</text>
</comment>
<proteinExistence type="inferred from homology"/>
<comment type="subcellular location">
    <subcellularLocation>
        <location evidence="1">Cytoplasm</location>
        <location evidence="1">Cytoskeleton</location>
    </subcellularLocation>
</comment>
<dbReference type="InterPro" id="IPR012461">
    <property type="entry name" value="SACK1"/>
</dbReference>
<evidence type="ECO:0000256" key="1">
    <source>
        <dbReference type="ARBA" id="ARBA00004245"/>
    </source>
</evidence>
<feature type="region of interest" description="Disordered" evidence="7">
    <location>
        <begin position="328"/>
        <end position="354"/>
    </location>
</feature>
<dbReference type="Gene3D" id="3.30.870.10">
    <property type="entry name" value="Endonuclease Chain A"/>
    <property type="match status" value="1"/>
</dbReference>
<gene>
    <name evidence="9" type="ORF">C0J50_15825</name>
</gene>
<evidence type="ECO:0000256" key="3">
    <source>
        <dbReference type="ARBA" id="ARBA00022490"/>
    </source>
</evidence>
<reference evidence="9" key="1">
    <citation type="submission" date="2018-07" db="EMBL/GenBank/DDBJ databases">
        <title>Comparative genomics of catfishes provides insights into carnivory and benthic adaptation.</title>
        <authorList>
            <person name="Zhang Y."/>
            <person name="Wang D."/>
            <person name="Peng Z."/>
            <person name="Zheng S."/>
            <person name="Shao F."/>
            <person name="Tao W."/>
        </authorList>
    </citation>
    <scope>NUCLEOTIDE SEQUENCE</scope>
    <source>
        <strain evidence="9">Chongqing</strain>
    </source>
</reference>
<sequence>MAMALALSQCLEDSPGWRKSEGRQELNMKELYNERHRLALETLVSEGIDSFIDFLNKERIPNFLSDKEIRRISRVAVVPRCVSFVGDDSHLDQSLDCSSVTYFPEISDLEPPALEIGWPAFTTGSFRGITRAVAYFQPSYGESIYSCKEAARRMIKTAKEVIAIVTDSLTDLDIFRDLQEACTQRRVPVYILLDQANLPAFLHMCRNLNVRLDDVQRMSVRTLTGSTYYMRSGARITGKVHERFMLIDGNRVATGSYRFNWTDGKLNSSNLIELSGQITENFDEEFRILYAQSLPLNTKVVYTVQNSSIYDYLLLKHPGTPRSIATAGKPMWLSSTPNRAHTKQSGKESELERFPVSQTLNLEGKTMEQLSGNDLTAPEENPLNAENDHVSASTVNVNSETHSAVVFHHTSTQTSCLNLDGMMQIKESIPQGSCTIAPSSDCSVETSSPDQSSSSTPTTPKSCNQAEVQHCPFIQHSIAPTGSNLRDCVCKLTKERHYHFSIIRSKLDHMRMMLSQGMEQGDFTGQHPAKKSPADGRNLHVVKDNTHRQQTRTFRWIMRVLQFLIVLLGGLAAAQQQALMDYLERRLLAIEDRISLWHEQTSRYTAELRELKQQIVAQLESLDKNKEALRSELDAVGVRVDRVEREMDYLETQNGAQPCVDVDDKLVEQQVTVAKEKNKSKYAKLSDCSDMVSSIKGMKILKRVSGAKGMWTKDMGVSTGKVYLFNGTGEDTLYEFSSVRDFTSSLGIAAGKAVQLPSKWQGMGHAVYNNHLYYVKVSEEVRLVRFDLQKGSVVDSAVFPANDQLPVYSLNTETYIDLAIDEEGLWAIYATKNNEKHVSLAKVDPKTLTIEQMWDTPCARENAEAAFVVCGTVYVVYNSKLPSRSRIQCVFDVSDMVTNDDAPTVYFPKRYGTHSSFKYSPMEQLIYAWDDGYQILYKLQMKKKLEV</sequence>
<comment type="similarity">
    <text evidence="2">Belongs to the FAM83 family.</text>
</comment>
<evidence type="ECO:0000256" key="7">
    <source>
        <dbReference type="SAM" id="MobiDB-lite"/>
    </source>
</evidence>
<evidence type="ECO:0000256" key="6">
    <source>
        <dbReference type="SAM" id="Coils"/>
    </source>
</evidence>
<keyword evidence="4" id="KW-0206">Cytoskeleton</keyword>
<feature type="compositionally biased region" description="Low complexity" evidence="7">
    <location>
        <begin position="443"/>
        <end position="462"/>
    </location>
</feature>
<dbReference type="Pfam" id="PF07894">
    <property type="entry name" value="SACK1"/>
    <property type="match status" value="1"/>
</dbReference>
<keyword evidence="3" id="KW-0963">Cytoplasm</keyword>
<dbReference type="GO" id="GO:0032006">
    <property type="term" value="P:regulation of TOR signaling"/>
    <property type="evidence" value="ECO:0007669"/>
    <property type="project" value="TreeGrafter"/>
</dbReference>
<evidence type="ECO:0000259" key="8">
    <source>
        <dbReference type="PROSITE" id="PS51132"/>
    </source>
</evidence>
<keyword evidence="10" id="KW-1185">Reference proteome</keyword>
<evidence type="ECO:0000313" key="9">
    <source>
        <dbReference type="EMBL" id="KAI5624599.1"/>
    </source>
</evidence>
<dbReference type="GO" id="GO:1902480">
    <property type="term" value="P:protein localization to mitotic spindle"/>
    <property type="evidence" value="ECO:0007669"/>
    <property type="project" value="TreeGrafter"/>
</dbReference>
<dbReference type="SMART" id="SM00284">
    <property type="entry name" value="OLF"/>
    <property type="match status" value="1"/>
</dbReference>
<dbReference type="GO" id="GO:0097431">
    <property type="term" value="C:mitotic spindle pole"/>
    <property type="evidence" value="ECO:0007669"/>
    <property type="project" value="TreeGrafter"/>
</dbReference>
<keyword evidence="6" id="KW-0175">Coiled coil</keyword>
<dbReference type="InterPro" id="IPR050944">
    <property type="entry name" value="FAM83"/>
</dbReference>
<keyword evidence="5" id="KW-1015">Disulfide bond</keyword>
<evidence type="ECO:0000256" key="2">
    <source>
        <dbReference type="ARBA" id="ARBA00006937"/>
    </source>
</evidence>
<dbReference type="PANTHER" id="PTHR16181">
    <property type="entry name" value="PROTEIN FAM83A-RELATED"/>
    <property type="match status" value="1"/>
</dbReference>
<organism evidence="9 10">
    <name type="scientific">Silurus asotus</name>
    <name type="common">Amur catfish</name>
    <name type="synonym">Parasilurus asotus</name>
    <dbReference type="NCBI Taxonomy" id="30991"/>
    <lineage>
        <taxon>Eukaryota</taxon>
        <taxon>Metazoa</taxon>
        <taxon>Chordata</taxon>
        <taxon>Craniata</taxon>
        <taxon>Vertebrata</taxon>
        <taxon>Euteleostomi</taxon>
        <taxon>Actinopterygii</taxon>
        <taxon>Neopterygii</taxon>
        <taxon>Teleostei</taxon>
        <taxon>Ostariophysi</taxon>
        <taxon>Siluriformes</taxon>
        <taxon>Siluridae</taxon>
        <taxon>Silurus</taxon>
    </lineage>
</organism>
<accession>A0AAD5FQN4</accession>
<dbReference type="GO" id="GO:0007165">
    <property type="term" value="P:signal transduction"/>
    <property type="evidence" value="ECO:0007669"/>
    <property type="project" value="TreeGrafter"/>
</dbReference>
<dbReference type="PROSITE" id="PS51132">
    <property type="entry name" value="OLF"/>
    <property type="match status" value="1"/>
</dbReference>